<organism evidence="4 5">
    <name type="scientific">Dillenia turbinata</name>
    <dbReference type="NCBI Taxonomy" id="194707"/>
    <lineage>
        <taxon>Eukaryota</taxon>
        <taxon>Viridiplantae</taxon>
        <taxon>Streptophyta</taxon>
        <taxon>Embryophyta</taxon>
        <taxon>Tracheophyta</taxon>
        <taxon>Spermatophyta</taxon>
        <taxon>Magnoliopsida</taxon>
        <taxon>eudicotyledons</taxon>
        <taxon>Gunneridae</taxon>
        <taxon>Pentapetalae</taxon>
        <taxon>Dilleniales</taxon>
        <taxon>Dilleniaceae</taxon>
        <taxon>Dillenia</taxon>
    </lineage>
</organism>
<dbReference type="PANTHER" id="PTHR11082:SF5">
    <property type="entry name" value="TRNA-DIHYDROURIDINE(16_17) SYNTHASE [NAD(P)(+)]-LIKE"/>
    <property type="match status" value="1"/>
</dbReference>
<evidence type="ECO:0000256" key="1">
    <source>
        <dbReference type="ARBA" id="ARBA00022857"/>
    </source>
</evidence>
<keyword evidence="1" id="KW-0521">NADP</keyword>
<dbReference type="SUPFAM" id="SSF51395">
    <property type="entry name" value="FMN-linked oxidoreductases"/>
    <property type="match status" value="1"/>
</dbReference>
<dbReference type="GO" id="GO:0017150">
    <property type="term" value="F:tRNA dihydrouridine synthase activity"/>
    <property type="evidence" value="ECO:0007669"/>
    <property type="project" value="TreeGrafter"/>
</dbReference>
<evidence type="ECO:0000256" key="2">
    <source>
        <dbReference type="ARBA" id="ARBA00023027"/>
    </source>
</evidence>
<keyword evidence="2" id="KW-0520">NAD</keyword>
<dbReference type="AlphaFoldDB" id="A0AAN8V3Q7"/>
<reference evidence="4 5" key="1">
    <citation type="submission" date="2023-12" db="EMBL/GenBank/DDBJ databases">
        <title>A high-quality genome assembly for Dillenia turbinata (Dilleniales).</title>
        <authorList>
            <person name="Chanderbali A."/>
        </authorList>
    </citation>
    <scope>NUCLEOTIDE SEQUENCE [LARGE SCALE GENOMIC DNA]</scope>
    <source>
        <strain evidence="4">LSX21</strain>
        <tissue evidence="4">Leaf</tissue>
    </source>
</reference>
<sequence length="141" mass="16137">MPVAPFWLSMDEREKDQKKIRANWEAIWAVRNAVRIPILANGNTRHLDDVQSCLEATGADSILSAGSLHENPALFAGFRTAEWAVAGEEGSEDGKFDQAELLAEYLKLCEQYPLSWRMIRAHEHTMLGEWFRIQLQLNLKR</sequence>
<keyword evidence="5" id="KW-1185">Reference proteome</keyword>
<evidence type="ECO:0000313" key="5">
    <source>
        <dbReference type="Proteomes" id="UP001370490"/>
    </source>
</evidence>
<comment type="caution">
    <text evidence="4">The sequence shown here is derived from an EMBL/GenBank/DDBJ whole genome shotgun (WGS) entry which is preliminary data.</text>
</comment>
<name>A0AAN8V3Q7_9MAGN</name>
<dbReference type="EMBL" id="JBAMMX010000018">
    <property type="protein sequence ID" value="KAK6923076.1"/>
    <property type="molecule type" value="Genomic_DNA"/>
</dbReference>
<proteinExistence type="predicted"/>
<protein>
    <submittedName>
        <fullName evidence="4">DUS-like, FMN-binding domain</fullName>
    </submittedName>
</protein>
<dbReference type="Gene3D" id="3.20.20.70">
    <property type="entry name" value="Aldolase class I"/>
    <property type="match status" value="1"/>
</dbReference>
<evidence type="ECO:0000313" key="4">
    <source>
        <dbReference type="EMBL" id="KAK6923076.1"/>
    </source>
</evidence>
<dbReference type="Pfam" id="PF01207">
    <property type="entry name" value="Dus"/>
    <property type="match status" value="1"/>
</dbReference>
<feature type="domain" description="DUS-like FMN-binding" evidence="3">
    <location>
        <begin position="15"/>
        <end position="93"/>
    </location>
</feature>
<dbReference type="InterPro" id="IPR035587">
    <property type="entry name" value="DUS-like_FMN-bd"/>
</dbReference>
<evidence type="ECO:0000259" key="3">
    <source>
        <dbReference type="Pfam" id="PF01207"/>
    </source>
</evidence>
<dbReference type="InterPro" id="IPR013785">
    <property type="entry name" value="Aldolase_TIM"/>
</dbReference>
<dbReference type="PANTHER" id="PTHR11082">
    <property type="entry name" value="TRNA-DIHYDROURIDINE SYNTHASE"/>
    <property type="match status" value="1"/>
</dbReference>
<accession>A0AAN8V3Q7</accession>
<dbReference type="Proteomes" id="UP001370490">
    <property type="component" value="Unassembled WGS sequence"/>
</dbReference>
<gene>
    <name evidence="4" type="ORF">RJ641_011380</name>
</gene>